<keyword evidence="6" id="KW-0175">Coiled coil</keyword>
<keyword evidence="10" id="KW-1185">Reference proteome</keyword>
<dbReference type="Gene3D" id="3.30.40.10">
    <property type="entry name" value="Zinc/RING finger domain, C3HC4 (zinc finger)"/>
    <property type="match status" value="1"/>
</dbReference>
<dbReference type="PROSITE" id="PS00518">
    <property type="entry name" value="ZF_RING_1"/>
    <property type="match status" value="1"/>
</dbReference>
<dbReference type="InterPro" id="IPR004575">
    <property type="entry name" value="MAT1/Tfb3"/>
</dbReference>
<keyword evidence="5" id="KW-0539">Nucleus</keyword>
<dbReference type="AlphaFoldDB" id="A0A914NWN9"/>
<dbReference type="Pfam" id="PF25811">
    <property type="entry name" value="CAK-anch_MAT1"/>
    <property type="match status" value="1"/>
</dbReference>
<organism evidence="10 11">
    <name type="scientific">Meloidogyne incognita</name>
    <name type="common">Southern root-knot nematode worm</name>
    <name type="synonym">Oxyuris incognita</name>
    <dbReference type="NCBI Taxonomy" id="6306"/>
    <lineage>
        <taxon>Eukaryota</taxon>
        <taxon>Metazoa</taxon>
        <taxon>Ecdysozoa</taxon>
        <taxon>Nematoda</taxon>
        <taxon>Chromadorea</taxon>
        <taxon>Rhabditida</taxon>
        <taxon>Tylenchina</taxon>
        <taxon>Tylenchomorpha</taxon>
        <taxon>Tylenchoidea</taxon>
        <taxon>Meloidogynidae</taxon>
        <taxon>Meloidogyninae</taxon>
        <taxon>Meloidogyne</taxon>
        <taxon>Meloidogyne incognita group</taxon>
    </lineage>
</organism>
<evidence type="ECO:0000256" key="3">
    <source>
        <dbReference type="ARBA" id="ARBA00022771"/>
    </source>
</evidence>
<feature type="domain" description="MAT1 C-terminal CAK anchor" evidence="9">
    <location>
        <begin position="261"/>
        <end position="312"/>
    </location>
</feature>
<dbReference type="InterPro" id="IPR057657">
    <property type="entry name" value="MAT1_CAK-anch"/>
</dbReference>
<keyword evidence="2" id="KW-0479">Metal-binding</keyword>
<evidence type="ECO:0000256" key="6">
    <source>
        <dbReference type="SAM" id="Coils"/>
    </source>
</evidence>
<dbReference type="SUPFAM" id="SSF57850">
    <property type="entry name" value="RING/U-box"/>
    <property type="match status" value="1"/>
</dbReference>
<keyword evidence="3" id="KW-0863">Zinc-finger</keyword>
<dbReference type="PANTHER" id="PTHR12683">
    <property type="entry name" value="CDK-ACTIVATING KINASE ASSEMBLY FACTOR MAT1"/>
    <property type="match status" value="1"/>
</dbReference>
<name>A0A914NWN9_MELIC</name>
<feature type="domain" description="RING-type" evidence="8">
    <location>
        <begin position="11"/>
        <end position="57"/>
    </location>
</feature>
<dbReference type="InterPro" id="IPR017907">
    <property type="entry name" value="Znf_RING_CS"/>
</dbReference>
<evidence type="ECO:0000313" key="11">
    <source>
        <dbReference type="WBParaSite" id="Minc3s11919g45235"/>
    </source>
</evidence>
<evidence type="ECO:0000313" key="10">
    <source>
        <dbReference type="Proteomes" id="UP000887563"/>
    </source>
</evidence>
<reference evidence="11" key="1">
    <citation type="submission" date="2022-11" db="UniProtKB">
        <authorList>
            <consortium name="WormBaseParasite"/>
        </authorList>
    </citation>
    <scope>IDENTIFICATION</scope>
</reference>
<dbReference type="Pfam" id="PF17121">
    <property type="entry name" value="zf-C3HC4_5"/>
    <property type="match status" value="1"/>
</dbReference>
<accession>A0A914NWN9</accession>
<dbReference type="NCBIfam" id="TIGR00570">
    <property type="entry name" value="cdk7"/>
    <property type="match status" value="1"/>
</dbReference>
<sequence>MAEDGTSTSRQCPKCKTSEFQNRSLIMMLNECCHPICQNCMENLFARNVGQCPYKDCGRTLKKSGFWIQEFDDLRVERENFIRKRILKTFNLQEDDFENLRDYNDYLERVEDIIFKLTNDINTEEVEAEVKLFREENSELIERNKRRLSNDDLWIKRMLDEEELRKRKLEGQHKNDLDQEKSLFNPKDVIDELRSSDLPAEVVLDRQRKKQIEHEMAEKEKAERIKRSKLEEKQRASDRAVYGVVRHAGKPYFHSTPVISLNGPPMLSEYELSENNFIKYVREPSIQSIAGGFHSNLGSVRRALFEARADLFLF</sequence>
<dbReference type="GO" id="GO:0006289">
    <property type="term" value="P:nucleotide-excision repair"/>
    <property type="evidence" value="ECO:0007669"/>
    <property type="project" value="InterPro"/>
</dbReference>
<evidence type="ECO:0000256" key="1">
    <source>
        <dbReference type="ARBA" id="ARBA00004123"/>
    </source>
</evidence>
<proteinExistence type="predicted"/>
<evidence type="ECO:0000259" key="7">
    <source>
        <dbReference type="Pfam" id="PF06391"/>
    </source>
</evidence>
<dbReference type="GO" id="GO:0006357">
    <property type="term" value="P:regulation of transcription by RNA polymerase II"/>
    <property type="evidence" value="ECO:0007669"/>
    <property type="project" value="TreeGrafter"/>
</dbReference>
<evidence type="ECO:0000256" key="5">
    <source>
        <dbReference type="ARBA" id="ARBA00023242"/>
    </source>
</evidence>
<evidence type="ECO:0000259" key="8">
    <source>
        <dbReference type="Pfam" id="PF17121"/>
    </source>
</evidence>
<feature type="coiled-coil region" evidence="6">
    <location>
        <begin position="123"/>
        <end position="179"/>
    </location>
</feature>
<dbReference type="GO" id="GO:0005675">
    <property type="term" value="C:transcription factor TFIIH holo complex"/>
    <property type="evidence" value="ECO:0007669"/>
    <property type="project" value="InterPro"/>
</dbReference>
<dbReference type="Pfam" id="PF06391">
    <property type="entry name" value="MAT1"/>
    <property type="match status" value="1"/>
</dbReference>
<dbReference type="GO" id="GO:0008270">
    <property type="term" value="F:zinc ion binding"/>
    <property type="evidence" value="ECO:0007669"/>
    <property type="project" value="UniProtKB-KW"/>
</dbReference>
<dbReference type="WBParaSite" id="Minc3s11919g45235">
    <property type="protein sequence ID" value="Minc3s11919g45235"/>
    <property type="gene ID" value="Minc3s11919g45235"/>
</dbReference>
<protein>
    <submittedName>
        <fullName evidence="11">RING-type domain-containing protein</fullName>
    </submittedName>
</protein>
<evidence type="ECO:0000256" key="2">
    <source>
        <dbReference type="ARBA" id="ARBA00022723"/>
    </source>
</evidence>
<dbReference type="PANTHER" id="PTHR12683:SF13">
    <property type="entry name" value="CDK-ACTIVATING KINASE ASSEMBLY FACTOR MAT1"/>
    <property type="match status" value="1"/>
</dbReference>
<comment type="subcellular location">
    <subcellularLocation>
        <location evidence="1">Nucleus</location>
    </subcellularLocation>
</comment>
<dbReference type="Proteomes" id="UP000887563">
    <property type="component" value="Unplaced"/>
</dbReference>
<keyword evidence="4" id="KW-0862">Zinc</keyword>
<feature type="domain" description="MAT1 centre" evidence="7">
    <location>
        <begin position="61"/>
        <end position="240"/>
    </location>
</feature>
<feature type="coiled-coil region" evidence="6">
    <location>
        <begin position="212"/>
        <end position="239"/>
    </location>
</feature>
<dbReference type="GO" id="GO:0061575">
    <property type="term" value="F:cyclin-dependent protein serine/threonine kinase activator activity"/>
    <property type="evidence" value="ECO:0007669"/>
    <property type="project" value="InterPro"/>
</dbReference>
<dbReference type="InterPro" id="IPR013083">
    <property type="entry name" value="Znf_RING/FYVE/PHD"/>
</dbReference>
<dbReference type="InterPro" id="IPR015877">
    <property type="entry name" value="MAT1_centre"/>
</dbReference>
<dbReference type="InterPro" id="IPR001841">
    <property type="entry name" value="Znf_RING"/>
</dbReference>
<evidence type="ECO:0000259" key="9">
    <source>
        <dbReference type="Pfam" id="PF25811"/>
    </source>
</evidence>
<evidence type="ECO:0000256" key="4">
    <source>
        <dbReference type="ARBA" id="ARBA00022833"/>
    </source>
</evidence>